<dbReference type="Pfam" id="PF05147">
    <property type="entry name" value="LANC_like"/>
    <property type="match status" value="2"/>
</dbReference>
<evidence type="ECO:0000259" key="8">
    <source>
        <dbReference type="PROSITE" id="PS50011"/>
    </source>
</evidence>
<reference evidence="9 10" key="1">
    <citation type="journal article" date="2019" name="Int. J. Syst. Evol. Microbiol.">
        <title>The Global Catalogue of Microorganisms (GCM) 10K type strain sequencing project: providing services to taxonomists for standard genome sequencing and annotation.</title>
        <authorList>
            <consortium name="The Broad Institute Genomics Platform"/>
            <consortium name="The Broad Institute Genome Sequencing Center for Infectious Disease"/>
            <person name="Wu L."/>
            <person name="Ma J."/>
        </authorList>
    </citation>
    <scope>NUCLEOTIDE SEQUENCE [LARGE SCALE GENOMIC DNA]</scope>
    <source>
        <strain evidence="9 10">JCM 12393</strain>
    </source>
</reference>
<evidence type="ECO:0000256" key="7">
    <source>
        <dbReference type="SAM" id="MobiDB-lite"/>
    </source>
</evidence>
<dbReference type="SUPFAM" id="SSF56112">
    <property type="entry name" value="Protein kinase-like (PK-like)"/>
    <property type="match status" value="1"/>
</dbReference>
<dbReference type="InterPro" id="IPR000719">
    <property type="entry name" value="Prot_kinase_dom"/>
</dbReference>
<sequence>MAGADGGRRGADGEGPGYRPGAGRPTPRRRGSGGVLLGGRYVVTGAIRQGAEGGVFLGRDTDGGAEVVVKQARAHIEVDRAGTDARAALRHEAALLARLEGLRLAPRPVELVEQDDSLFLVQERIAGQPLGGWVTARLRRYGSPDVDWAEAGPMAHALLDLVERVHEQGLVLRGLCPGNVLVRPDGSLRLVDLESATEAGSRAGSAGAPGYRAPEQGPGRLALVTGDGATAPGTRSGGPFAGLAAGRRGDGARTAEPEADLYALGGLLFLLATGHDPLLPEDLPHARPVADRLGRWLALAARCGTTARRLAPAVLGLRAEHPHHRWTTTRVRESLTAAPSPWPEPPDASDGITVTEGAPDDSGEAHHPADPWRPAPGGGARVTPSSFWETEAPEPDGAGNGHAAPPSAHEAPCPGGPDAPRRPSPPNTGHPDGPSISRATREHAHGPGAHEIPPPPPPATAGPDAPSPARPQPAGRGASGDGGAAVLDQVLHDGLRHLAATATPSRWDRLWPVVPAGERSDPCNVQHGAAGVLAVLARAAATTGLPGVVRESARTTTRIAANWIERRCAAEPAVLPGLHCGRSGAAWALLDAAGALGDHALAGRAAELADRIAVEWPNPDVRHGAAGSGFLQLRFAAHDLNESVAGPPWYLSRALRCGQGLLAAAREAPYGTVWPVPQDFNSALAGTTRLGFAHGVAGIGTFLLAAAEAIDETSGTFTGEASPGGALLNGARLTSALFDGARAAGRTLATTARPGSPAADRGPTAWWPQSADDPGHVRLAHGCSGSSGVGTFLVRLWRATGDAEAHRLAVAAGRAVIADRWHSDITACHGLAGGGEFLLDLAHATGDPEFHSAAQEFGSLIAARSALRDGLLVLPDETGTGTAAAYGTGTAGALAFLLRLRHGGPRLWVDPAAPNPTGAVAA</sequence>
<dbReference type="RefSeq" id="WP_425554803.1">
    <property type="nucleotide sequence ID" value="NZ_BAAAKJ010000196.1"/>
</dbReference>
<evidence type="ECO:0000256" key="3">
    <source>
        <dbReference type="ARBA" id="ARBA00022679"/>
    </source>
</evidence>
<dbReference type="InterPro" id="IPR058053">
    <property type="entry name" value="RamC_C"/>
</dbReference>
<evidence type="ECO:0000313" key="9">
    <source>
        <dbReference type="EMBL" id="GAA1397991.1"/>
    </source>
</evidence>
<dbReference type="SMART" id="SM01260">
    <property type="entry name" value="LANC_like"/>
    <property type="match status" value="1"/>
</dbReference>
<protein>
    <recommendedName>
        <fullName evidence="1">non-specific serine/threonine protein kinase</fullName>
        <ecNumber evidence="1">2.7.11.1</ecNumber>
    </recommendedName>
</protein>
<evidence type="ECO:0000256" key="1">
    <source>
        <dbReference type="ARBA" id="ARBA00012513"/>
    </source>
</evidence>
<dbReference type="InterPro" id="IPR007822">
    <property type="entry name" value="LANC-like"/>
</dbReference>
<feature type="compositionally biased region" description="Low complexity" evidence="7">
    <location>
        <begin position="199"/>
        <end position="214"/>
    </location>
</feature>
<keyword evidence="2" id="KW-0723">Serine/threonine-protein kinase</keyword>
<feature type="region of interest" description="Disordered" evidence="7">
    <location>
        <begin position="199"/>
        <end position="219"/>
    </location>
</feature>
<comment type="caution">
    <text evidence="9">The sequence shown here is derived from an EMBL/GenBank/DDBJ whole genome shotgun (WGS) entry which is preliminary data.</text>
</comment>
<feature type="region of interest" description="Disordered" evidence="7">
    <location>
        <begin position="327"/>
        <end position="484"/>
    </location>
</feature>
<feature type="compositionally biased region" description="Pro residues" evidence="7">
    <location>
        <begin position="414"/>
        <end position="428"/>
    </location>
</feature>
<keyword evidence="6" id="KW-0067">ATP-binding</keyword>
<evidence type="ECO:0000256" key="6">
    <source>
        <dbReference type="ARBA" id="ARBA00022840"/>
    </source>
</evidence>
<dbReference type="CDD" id="cd04791">
    <property type="entry name" value="LanC_SerThrkinase"/>
    <property type="match status" value="1"/>
</dbReference>
<evidence type="ECO:0000313" key="10">
    <source>
        <dbReference type="Proteomes" id="UP001499863"/>
    </source>
</evidence>
<name>A0ABN1Y6Y4_9ACTN</name>
<dbReference type="PANTHER" id="PTHR43289">
    <property type="entry name" value="MITOGEN-ACTIVATED PROTEIN KINASE KINASE KINASE 20-RELATED"/>
    <property type="match status" value="1"/>
</dbReference>
<dbReference type="InterPro" id="IPR011009">
    <property type="entry name" value="Kinase-like_dom_sf"/>
</dbReference>
<keyword evidence="3" id="KW-0808">Transferase</keyword>
<evidence type="ECO:0000256" key="4">
    <source>
        <dbReference type="ARBA" id="ARBA00022741"/>
    </source>
</evidence>
<dbReference type="Proteomes" id="UP001499863">
    <property type="component" value="Unassembled WGS sequence"/>
</dbReference>
<dbReference type="Pfam" id="PF00069">
    <property type="entry name" value="Pkinase"/>
    <property type="match status" value="1"/>
</dbReference>
<dbReference type="Gene3D" id="1.10.510.10">
    <property type="entry name" value="Transferase(Phosphotransferase) domain 1"/>
    <property type="match status" value="1"/>
</dbReference>
<dbReference type="EMBL" id="BAAAKJ010000196">
    <property type="protein sequence ID" value="GAA1397991.1"/>
    <property type="molecule type" value="Genomic_DNA"/>
</dbReference>
<keyword evidence="4" id="KW-0547">Nucleotide-binding</keyword>
<dbReference type="Gene3D" id="3.30.200.20">
    <property type="entry name" value="Phosphorylase Kinase, domain 1"/>
    <property type="match status" value="1"/>
</dbReference>
<dbReference type="Gene3D" id="1.50.10.20">
    <property type="match status" value="1"/>
</dbReference>
<evidence type="ECO:0000256" key="2">
    <source>
        <dbReference type="ARBA" id="ARBA00022527"/>
    </source>
</evidence>
<dbReference type="SUPFAM" id="SSF158745">
    <property type="entry name" value="LanC-like"/>
    <property type="match status" value="1"/>
</dbReference>
<proteinExistence type="predicted"/>
<keyword evidence="10" id="KW-1185">Reference proteome</keyword>
<dbReference type="PANTHER" id="PTHR43289:SF6">
    <property type="entry name" value="SERINE_THREONINE-PROTEIN KINASE NEKL-3"/>
    <property type="match status" value="1"/>
</dbReference>
<accession>A0ABN1Y6Y4</accession>
<dbReference type="EC" id="2.7.11.1" evidence="1"/>
<gene>
    <name evidence="9" type="ORF">GCM10009639_36000</name>
</gene>
<keyword evidence="5" id="KW-0418">Kinase</keyword>
<feature type="compositionally biased region" description="Pro residues" evidence="7">
    <location>
        <begin position="452"/>
        <end position="471"/>
    </location>
</feature>
<dbReference type="SMART" id="SM00220">
    <property type="entry name" value="S_TKc"/>
    <property type="match status" value="1"/>
</dbReference>
<evidence type="ECO:0000256" key="5">
    <source>
        <dbReference type="ARBA" id="ARBA00022777"/>
    </source>
</evidence>
<feature type="region of interest" description="Disordered" evidence="7">
    <location>
        <begin position="1"/>
        <end position="35"/>
    </location>
</feature>
<dbReference type="PROSITE" id="PS50011">
    <property type="entry name" value="PROTEIN_KINASE_DOM"/>
    <property type="match status" value="1"/>
</dbReference>
<feature type="domain" description="Protein kinase" evidence="8">
    <location>
        <begin position="41"/>
        <end position="343"/>
    </location>
</feature>
<feature type="compositionally biased region" description="Basic and acidic residues" evidence="7">
    <location>
        <begin position="1"/>
        <end position="12"/>
    </location>
</feature>
<organism evidence="9 10">
    <name type="scientific">Kitasatospora putterlickiae</name>
    <dbReference type="NCBI Taxonomy" id="221725"/>
    <lineage>
        <taxon>Bacteria</taxon>
        <taxon>Bacillati</taxon>
        <taxon>Actinomycetota</taxon>
        <taxon>Actinomycetes</taxon>
        <taxon>Kitasatosporales</taxon>
        <taxon>Streptomycetaceae</taxon>
        <taxon>Kitasatospora</taxon>
    </lineage>
</organism>